<reference evidence="9 10" key="1">
    <citation type="journal article" date="2015" name="Proc. Natl. Acad. Sci. U.S.A.">
        <title>Expanded metabolic versatility of ubiquitous nitrite-oxidizing bacteria from the genus Nitrospira.</title>
        <authorList>
            <person name="Koch H."/>
            <person name="Lucker S."/>
            <person name="Albertsen M."/>
            <person name="Kitzinger K."/>
            <person name="Herbold C."/>
            <person name="Spieck E."/>
            <person name="Nielsen P.H."/>
            <person name="Wagner M."/>
            <person name="Daims H."/>
        </authorList>
    </citation>
    <scope>NUCLEOTIDE SEQUENCE [LARGE SCALE GENOMIC DNA]</scope>
    <source>
        <strain evidence="9 10">NSP M-1</strain>
    </source>
</reference>
<protein>
    <submittedName>
        <fullName evidence="9">Uncharacterized protein</fullName>
    </submittedName>
</protein>
<evidence type="ECO:0000256" key="6">
    <source>
        <dbReference type="ARBA" id="ARBA00023136"/>
    </source>
</evidence>
<feature type="transmembrane region" description="Helical" evidence="8">
    <location>
        <begin position="435"/>
        <end position="455"/>
    </location>
</feature>
<dbReference type="OrthoDB" id="5486360at2"/>
<keyword evidence="4 8" id="KW-0812">Transmembrane</keyword>
<dbReference type="KEGG" id="nmv:NITMOv2_1791"/>
<evidence type="ECO:0000256" key="1">
    <source>
        <dbReference type="ARBA" id="ARBA00004651"/>
    </source>
</evidence>
<evidence type="ECO:0000313" key="9">
    <source>
        <dbReference type="EMBL" id="ALA58211.1"/>
    </source>
</evidence>
<evidence type="ECO:0000256" key="2">
    <source>
        <dbReference type="ARBA" id="ARBA00007430"/>
    </source>
</evidence>
<dbReference type="Pfam" id="PF13440">
    <property type="entry name" value="Polysacc_synt_3"/>
    <property type="match status" value="1"/>
</dbReference>
<dbReference type="PANTHER" id="PTHR30250:SF10">
    <property type="entry name" value="LIPOPOLYSACCHARIDE BIOSYNTHESIS PROTEIN WZXC"/>
    <property type="match status" value="1"/>
</dbReference>
<keyword evidence="10" id="KW-1185">Reference proteome</keyword>
<dbReference type="RefSeq" id="WP_053379403.1">
    <property type="nucleotide sequence ID" value="NZ_CP011801.1"/>
</dbReference>
<comment type="subcellular location">
    <subcellularLocation>
        <location evidence="1">Cell membrane</location>
        <topology evidence="1">Multi-pass membrane protein</topology>
    </subcellularLocation>
</comment>
<dbReference type="InterPro" id="IPR050833">
    <property type="entry name" value="Poly_Biosynth_Transport"/>
</dbReference>
<accession>A0A0K2GB68</accession>
<evidence type="ECO:0000256" key="7">
    <source>
        <dbReference type="SAM" id="MobiDB-lite"/>
    </source>
</evidence>
<sequence>MTSAALQSERISDQQPPRHDPAVPPRLRHRIVRAGGWAAAGFGLDKALAMVQLMVVARLLTPADFGLLAASAAVLLAVLTVTELGLESSLVTRPEVTEHDLAVAWTLSIGRACLLAAGLWLCADAIARLMRMPELALLVRVHACVLLIQGAKSPAVALHLKNLDLGRRTRLNLASRALEVFVTIMLAWRLRSVWALVYGQMVGFVFNSLLSYRVAPFVPRLLVDRQACARFLRFGAHVNVAHILAFGVLSGGEFVIGRMLGREALGFYLMAMVIPTMVGIRVPAVLWEVSLPVYASLQRDRRGIVRVFGMQFGIQTLVLLPVAGVLAFLAPDIVSIVAGAQWWAAAPLLQALAVFACCSALASTMGSLHYGMQRPEFPTKVWACQFLLYGTLIGPSIAAWGLMGAVWALNASYLMGLVLWMAGTWRLLGHDARSAFGPFIRAVTPVTAVASGIVLLQDGRLFALDTWLIALCLAAGAALYSMYVWRVEYPRLLRLWHA</sequence>
<gene>
    <name evidence="9" type="ORF">NITMOv2_1791</name>
</gene>
<dbReference type="EMBL" id="CP011801">
    <property type="protein sequence ID" value="ALA58211.1"/>
    <property type="molecule type" value="Genomic_DNA"/>
</dbReference>
<name>A0A0K2GB68_NITMO</name>
<feature type="compositionally biased region" description="Basic and acidic residues" evidence="7">
    <location>
        <begin position="10"/>
        <end position="21"/>
    </location>
</feature>
<proteinExistence type="inferred from homology"/>
<evidence type="ECO:0000256" key="5">
    <source>
        <dbReference type="ARBA" id="ARBA00022989"/>
    </source>
</evidence>
<feature type="region of interest" description="Disordered" evidence="7">
    <location>
        <begin position="1"/>
        <end position="24"/>
    </location>
</feature>
<keyword evidence="5 8" id="KW-1133">Transmembrane helix</keyword>
<dbReference type="STRING" id="42253.NITMOv2_1791"/>
<feature type="transmembrane region" description="Helical" evidence="8">
    <location>
        <begin position="102"/>
        <end position="123"/>
    </location>
</feature>
<evidence type="ECO:0000256" key="3">
    <source>
        <dbReference type="ARBA" id="ARBA00022475"/>
    </source>
</evidence>
<keyword evidence="6 8" id="KW-0472">Membrane</keyword>
<evidence type="ECO:0000256" key="8">
    <source>
        <dbReference type="SAM" id="Phobius"/>
    </source>
</evidence>
<dbReference type="Proteomes" id="UP000069205">
    <property type="component" value="Chromosome"/>
</dbReference>
<feature type="transmembrane region" description="Helical" evidence="8">
    <location>
        <begin position="467"/>
        <end position="485"/>
    </location>
</feature>
<organism evidence="9 10">
    <name type="scientific">Nitrospira moscoviensis</name>
    <dbReference type="NCBI Taxonomy" id="42253"/>
    <lineage>
        <taxon>Bacteria</taxon>
        <taxon>Pseudomonadati</taxon>
        <taxon>Nitrospirota</taxon>
        <taxon>Nitrospiria</taxon>
        <taxon>Nitrospirales</taxon>
        <taxon>Nitrospiraceae</taxon>
        <taxon>Nitrospira</taxon>
    </lineage>
</organism>
<dbReference type="PATRIC" id="fig|42253.5.peg.1760"/>
<dbReference type="PANTHER" id="PTHR30250">
    <property type="entry name" value="PST FAMILY PREDICTED COLANIC ACID TRANSPORTER"/>
    <property type="match status" value="1"/>
</dbReference>
<evidence type="ECO:0000256" key="4">
    <source>
        <dbReference type="ARBA" id="ARBA00022692"/>
    </source>
</evidence>
<feature type="transmembrane region" description="Helical" evidence="8">
    <location>
        <begin position="342"/>
        <end position="362"/>
    </location>
</feature>
<feature type="transmembrane region" description="Helical" evidence="8">
    <location>
        <begin position="307"/>
        <end position="330"/>
    </location>
</feature>
<feature type="transmembrane region" description="Helical" evidence="8">
    <location>
        <begin position="397"/>
        <end position="423"/>
    </location>
</feature>
<comment type="similarity">
    <text evidence="2">Belongs to the polysaccharide synthase family.</text>
</comment>
<dbReference type="AlphaFoldDB" id="A0A0K2GB68"/>
<feature type="transmembrane region" description="Helical" evidence="8">
    <location>
        <begin position="234"/>
        <end position="255"/>
    </location>
</feature>
<dbReference type="GO" id="GO:0005886">
    <property type="term" value="C:plasma membrane"/>
    <property type="evidence" value="ECO:0007669"/>
    <property type="project" value="UniProtKB-SubCell"/>
</dbReference>
<evidence type="ECO:0000313" key="10">
    <source>
        <dbReference type="Proteomes" id="UP000069205"/>
    </source>
</evidence>
<keyword evidence="3" id="KW-1003">Cell membrane</keyword>
<feature type="transmembrane region" description="Helical" evidence="8">
    <location>
        <begin position="195"/>
        <end position="214"/>
    </location>
</feature>
<feature type="transmembrane region" description="Helical" evidence="8">
    <location>
        <begin position="267"/>
        <end position="287"/>
    </location>
</feature>
<feature type="transmembrane region" description="Helical" evidence="8">
    <location>
        <begin position="59"/>
        <end position="82"/>
    </location>
</feature>